<dbReference type="PRINTS" id="PR00169">
    <property type="entry name" value="KCHANNEL"/>
</dbReference>
<dbReference type="KEGG" id="tet:TTHERM_00927280"/>
<evidence type="ECO:0000256" key="6">
    <source>
        <dbReference type="ARBA" id="ARBA00022837"/>
    </source>
</evidence>
<keyword evidence="11 15" id="KW-0472">Membrane</keyword>
<dbReference type="GeneID" id="7842882"/>
<dbReference type="Pfam" id="PF03493">
    <property type="entry name" value="BK_channel_a"/>
    <property type="match status" value="1"/>
</dbReference>
<dbReference type="InterPro" id="IPR036291">
    <property type="entry name" value="NAD(P)-bd_dom_sf"/>
</dbReference>
<evidence type="ECO:0000256" key="7">
    <source>
        <dbReference type="ARBA" id="ARBA00022882"/>
    </source>
</evidence>
<keyword evidence="5" id="KW-0631">Potassium channel</keyword>
<name>Q22DT2_TETTS</name>
<dbReference type="OrthoDB" id="10035564at2759"/>
<dbReference type="AlphaFoldDB" id="Q22DT2"/>
<feature type="transmembrane region" description="Helical" evidence="15">
    <location>
        <begin position="189"/>
        <end position="210"/>
    </location>
</feature>
<dbReference type="RefSeq" id="XP_001031136.2">
    <property type="nucleotide sequence ID" value="XM_001031136.2"/>
</dbReference>
<feature type="coiled-coil region" evidence="14">
    <location>
        <begin position="1014"/>
        <end position="1041"/>
    </location>
</feature>
<dbReference type="SUPFAM" id="SSF81324">
    <property type="entry name" value="Voltage-gated potassium channels"/>
    <property type="match status" value="1"/>
</dbReference>
<feature type="domain" description="RCK N-terminal" evidence="16">
    <location>
        <begin position="659"/>
        <end position="799"/>
    </location>
</feature>
<feature type="transmembrane region" description="Helical" evidence="15">
    <location>
        <begin position="72"/>
        <end position="92"/>
    </location>
</feature>
<evidence type="ECO:0000256" key="13">
    <source>
        <dbReference type="ARBA" id="ARBA00029579"/>
    </source>
</evidence>
<reference evidence="18" key="1">
    <citation type="journal article" date="2006" name="PLoS Biol.">
        <title>Macronuclear genome sequence of the ciliate Tetrahymena thermophila, a model eukaryote.</title>
        <authorList>
            <person name="Eisen J.A."/>
            <person name="Coyne R.S."/>
            <person name="Wu M."/>
            <person name="Wu D."/>
            <person name="Thiagarajan M."/>
            <person name="Wortman J.R."/>
            <person name="Badger J.H."/>
            <person name="Ren Q."/>
            <person name="Amedeo P."/>
            <person name="Jones K.M."/>
            <person name="Tallon L.J."/>
            <person name="Delcher A.L."/>
            <person name="Salzberg S.L."/>
            <person name="Silva J.C."/>
            <person name="Haas B.J."/>
            <person name="Majoros W.H."/>
            <person name="Farzad M."/>
            <person name="Carlton J.M."/>
            <person name="Smith R.K. Jr."/>
            <person name="Garg J."/>
            <person name="Pearlman R.E."/>
            <person name="Karrer K.M."/>
            <person name="Sun L."/>
            <person name="Manning G."/>
            <person name="Elde N.C."/>
            <person name="Turkewitz A.P."/>
            <person name="Asai D.J."/>
            <person name="Wilkes D.E."/>
            <person name="Wang Y."/>
            <person name="Cai H."/>
            <person name="Collins K."/>
            <person name="Stewart B.A."/>
            <person name="Lee S.R."/>
            <person name="Wilamowska K."/>
            <person name="Weinberg Z."/>
            <person name="Ruzzo W.L."/>
            <person name="Wloga D."/>
            <person name="Gaertig J."/>
            <person name="Frankel J."/>
            <person name="Tsao C.-C."/>
            <person name="Gorovsky M.A."/>
            <person name="Keeling P.J."/>
            <person name="Waller R.F."/>
            <person name="Patron N.J."/>
            <person name="Cherry J.M."/>
            <person name="Stover N.A."/>
            <person name="Krieger C.J."/>
            <person name="del Toro C."/>
            <person name="Ryder H.F."/>
            <person name="Williamson S.C."/>
            <person name="Barbeau R.A."/>
            <person name="Hamilton E.P."/>
            <person name="Orias E."/>
        </authorList>
    </citation>
    <scope>NUCLEOTIDE SEQUENCE [LARGE SCALE GENOMIC DNA]</scope>
    <source>
        <strain evidence="18">SB210</strain>
    </source>
</reference>
<evidence type="ECO:0000256" key="4">
    <source>
        <dbReference type="ARBA" id="ARBA00022692"/>
    </source>
</evidence>
<dbReference type="InterPro" id="IPR003148">
    <property type="entry name" value="RCK_N"/>
</dbReference>
<keyword evidence="10" id="KW-0406">Ion transport</keyword>
<dbReference type="GO" id="GO:0034702">
    <property type="term" value="C:monoatomic ion channel complex"/>
    <property type="evidence" value="ECO:0007669"/>
    <property type="project" value="UniProtKB-KW"/>
</dbReference>
<dbReference type="Pfam" id="PF22614">
    <property type="entry name" value="Slo-like_RCK"/>
    <property type="match status" value="2"/>
</dbReference>
<dbReference type="SUPFAM" id="SSF51735">
    <property type="entry name" value="NAD(P)-binding Rossmann-fold domains"/>
    <property type="match status" value="1"/>
</dbReference>
<proteinExistence type="predicted"/>
<dbReference type="Gene3D" id="1.20.120.350">
    <property type="entry name" value="Voltage-gated potassium channels. Chain C"/>
    <property type="match status" value="1"/>
</dbReference>
<evidence type="ECO:0000256" key="2">
    <source>
        <dbReference type="ARBA" id="ARBA00022448"/>
    </source>
</evidence>
<keyword evidence="18" id="KW-1185">Reference proteome</keyword>
<keyword evidence="12" id="KW-0407">Ion channel</keyword>
<dbReference type="FunFam" id="3.40.50.720:FF:000797">
    <property type="entry name" value="Uncharacterized protein"/>
    <property type="match status" value="1"/>
</dbReference>
<dbReference type="InterPro" id="IPR027359">
    <property type="entry name" value="Volt_channel_dom_sf"/>
</dbReference>
<dbReference type="Proteomes" id="UP000009168">
    <property type="component" value="Unassembled WGS sequence"/>
</dbReference>
<dbReference type="Gene3D" id="1.10.287.70">
    <property type="match status" value="1"/>
</dbReference>
<organism evidence="17 18">
    <name type="scientific">Tetrahymena thermophila (strain SB210)</name>
    <dbReference type="NCBI Taxonomy" id="312017"/>
    <lineage>
        <taxon>Eukaryota</taxon>
        <taxon>Sar</taxon>
        <taxon>Alveolata</taxon>
        <taxon>Ciliophora</taxon>
        <taxon>Intramacronucleata</taxon>
        <taxon>Oligohymenophorea</taxon>
        <taxon>Hymenostomatida</taxon>
        <taxon>Tetrahymenina</taxon>
        <taxon>Tetrahymenidae</taxon>
        <taxon>Tetrahymena</taxon>
    </lineage>
</organism>
<dbReference type="EMBL" id="GG662734">
    <property type="protein sequence ID" value="EAR83473.2"/>
    <property type="molecule type" value="Genomic_DNA"/>
</dbReference>
<keyword evidence="6" id="KW-0106">Calcium</keyword>
<evidence type="ECO:0000256" key="10">
    <source>
        <dbReference type="ARBA" id="ARBA00023065"/>
    </source>
</evidence>
<keyword evidence="9 15" id="KW-1133">Transmembrane helix</keyword>
<evidence type="ECO:0000256" key="12">
    <source>
        <dbReference type="ARBA" id="ARBA00023303"/>
    </source>
</evidence>
<keyword evidence="8" id="KW-0630">Potassium</keyword>
<evidence type="ECO:0000313" key="17">
    <source>
        <dbReference type="EMBL" id="EAR83473.2"/>
    </source>
</evidence>
<accession>Q22DT2</accession>
<feature type="transmembrane region" description="Helical" evidence="15">
    <location>
        <begin position="98"/>
        <end position="116"/>
    </location>
</feature>
<keyword evidence="2" id="KW-0813">Transport</keyword>
<protein>
    <recommendedName>
        <fullName evidence="13">BK channel</fullName>
    </recommendedName>
</protein>
<evidence type="ECO:0000256" key="11">
    <source>
        <dbReference type="ARBA" id="ARBA00023136"/>
    </source>
</evidence>
<dbReference type="InParanoid" id="Q22DT2"/>
<evidence type="ECO:0000256" key="15">
    <source>
        <dbReference type="SAM" id="Phobius"/>
    </source>
</evidence>
<dbReference type="Gene3D" id="3.40.50.720">
    <property type="entry name" value="NAD(P)-binding Rossmann-like Domain"/>
    <property type="match status" value="2"/>
</dbReference>
<evidence type="ECO:0000256" key="9">
    <source>
        <dbReference type="ARBA" id="ARBA00022989"/>
    </source>
</evidence>
<evidence type="ECO:0000256" key="14">
    <source>
        <dbReference type="SAM" id="Coils"/>
    </source>
</evidence>
<gene>
    <name evidence="17" type="ORF">TTHERM_00927280</name>
</gene>
<dbReference type="PROSITE" id="PS51201">
    <property type="entry name" value="RCK_N"/>
    <property type="match status" value="1"/>
</dbReference>
<dbReference type="InterPro" id="IPR005821">
    <property type="entry name" value="Ion_trans_dom"/>
</dbReference>
<evidence type="ECO:0000256" key="8">
    <source>
        <dbReference type="ARBA" id="ARBA00022958"/>
    </source>
</evidence>
<evidence type="ECO:0000256" key="5">
    <source>
        <dbReference type="ARBA" id="ARBA00022826"/>
    </source>
</evidence>
<evidence type="ECO:0000259" key="16">
    <source>
        <dbReference type="PROSITE" id="PS51201"/>
    </source>
</evidence>
<dbReference type="InterPro" id="IPR003929">
    <property type="entry name" value="K_chnl_BK_asu"/>
</dbReference>
<dbReference type="PANTHER" id="PTHR10027:SF10">
    <property type="entry name" value="SLOWPOKE 2, ISOFORM D"/>
    <property type="match status" value="1"/>
</dbReference>
<keyword evidence="7" id="KW-0851">Voltage-gated channel</keyword>
<evidence type="ECO:0000256" key="1">
    <source>
        <dbReference type="ARBA" id="ARBA00004141"/>
    </source>
</evidence>
<dbReference type="PANTHER" id="PTHR10027">
    <property type="entry name" value="CALCIUM-ACTIVATED POTASSIUM CHANNEL ALPHA CHAIN"/>
    <property type="match status" value="1"/>
</dbReference>
<dbReference type="InterPro" id="IPR047871">
    <property type="entry name" value="K_chnl_Slo-like"/>
</dbReference>
<keyword evidence="4 15" id="KW-0812">Transmembrane</keyword>
<keyword evidence="3" id="KW-0633">Potassium transport</keyword>
<dbReference type="Pfam" id="PF21014">
    <property type="entry name" value="Slowpoke_C"/>
    <property type="match status" value="1"/>
</dbReference>
<evidence type="ECO:0000256" key="3">
    <source>
        <dbReference type="ARBA" id="ARBA00022538"/>
    </source>
</evidence>
<dbReference type="HOGENOM" id="CLU_008855_0_0_1"/>
<dbReference type="Pfam" id="PF00520">
    <property type="entry name" value="Ion_trans"/>
    <property type="match status" value="1"/>
</dbReference>
<keyword evidence="14" id="KW-0175">Coiled coil</keyword>
<comment type="subcellular location">
    <subcellularLocation>
        <location evidence="1">Membrane</location>
        <topology evidence="1">Multi-pass membrane protein</topology>
    </subcellularLocation>
</comment>
<evidence type="ECO:0000313" key="18">
    <source>
        <dbReference type="Proteomes" id="UP000009168"/>
    </source>
</evidence>
<dbReference type="InterPro" id="IPR048735">
    <property type="entry name" value="Slowpoke-like_C"/>
</dbReference>
<feature type="transmembrane region" description="Helical" evidence="15">
    <location>
        <begin position="123"/>
        <end position="146"/>
    </location>
</feature>
<dbReference type="eggNOG" id="KOG1420">
    <property type="taxonomic scope" value="Eukaryota"/>
</dbReference>
<sequence>MKKIHPSDKISSQQSKFKKSMTLKALGHKQGLKLKDNDKLFMEEFDIIKIFNLRLHIESLLNSKYGKQIETVSCILSFFSSTLYIVSTYVNISFLKEIDIIVIVLYSFELCLKLYVSQHRLHFLMEIWSIVDIFCIIPITMLFSSVQYQQGFQIYLNITRIFRFLRVVRYIQKYYKAGDSEFKGVQRQIYIIFLTILSLVIITAGTLLSFEAPKRQEMIDALTNEQKQCTISTTNPATFQEMIYFVVVSISTVGYGDVVPYSEMGRATVIVLIIIVIVIVPQQTNELIRLISLQSVYARTIYKPNSDIPHIIICGHVDVSALRFFCNELFHEDHGNQDKNAIILQSNIPSSEMELFLNNQQYEHNLTYLQGNPKTERDLKRAAATKAKTCVIMINKYSGDSTSSDHKNIMTGLCIKKIVYHLTRNNLNLCMQLIKPESKFHYLSALSQKSTDQLIVVEEIKMNLLAKSCFCPGIISLIGNLIQSTSAEVTDNEPTKWIREYKNGLGHEMYRTTLSVTFSGQTFSTIAAKVYEKFQAILLGMEIDIEGQTVIRLNPGSYIVRNTPENNVHVYIICEDKNVADKVASYQMSAQDLIEFNQKKLLHQKKEKNETQAFESDYQQPLKFYKSMINDIDSIANDYVVLDESISLMQATENSTDVKNHILLCGFHPSIYYFILPLRAKYLKEYQHIVILSDQKPTQMWDSISRFPFITYIQGSPYVKQDLINANVAYADKAVILGQEMTNESNNNEALDQMLDSESIFIYKAIQKLNPKIQIMIELVYPSNIEFLIPQEVSHDESFKSELTPLYAAGEVYISTMVDALTCQTFYNPHILTIFQQILTGGNHSQEQSLNNEIDKIKQSNLWQIPVPEDYYNKTFGQLFHYLSEQRDLIALGLYRLSGALDNKQPYTYTNPDSDTKLTPRDKVFVLSYNIPNDLIGKSDNLMTYTKDKFYQMLKQDNMVRQPPSQNKMSQDNLQGKQQLALTGVESLVSNLNKNNFNFDLENLNISSSSYLALEQLNSQLNELDKDINEMKSSIAANNEKILQFSRQSLQQEIAQNQNNNNSLMY</sequence>
<dbReference type="GO" id="GO:0005267">
    <property type="term" value="F:potassium channel activity"/>
    <property type="evidence" value="ECO:0007669"/>
    <property type="project" value="UniProtKB-KW"/>
</dbReference>
<feature type="transmembrane region" description="Helical" evidence="15">
    <location>
        <begin position="267"/>
        <end position="284"/>
    </location>
</feature>